<feature type="transmembrane region" description="Helical" evidence="1">
    <location>
        <begin position="50"/>
        <end position="69"/>
    </location>
</feature>
<accession>A0A2S6ICL0</accession>
<dbReference type="RefSeq" id="WP_211291293.1">
    <property type="nucleotide sequence ID" value="NZ_PTJD01000019.1"/>
</dbReference>
<feature type="transmembrane region" description="Helical" evidence="1">
    <location>
        <begin position="21"/>
        <end position="44"/>
    </location>
</feature>
<dbReference type="NCBIfam" id="NF042935">
    <property type="entry name" value="SCO6880_fam"/>
    <property type="match status" value="1"/>
</dbReference>
<evidence type="ECO:0000256" key="1">
    <source>
        <dbReference type="SAM" id="Phobius"/>
    </source>
</evidence>
<comment type="caution">
    <text evidence="2">The sequence shown here is derived from an EMBL/GenBank/DDBJ whole genome shotgun (WGS) entry which is preliminary data.</text>
</comment>
<evidence type="ECO:0008006" key="4">
    <source>
        <dbReference type="Google" id="ProtNLM"/>
    </source>
</evidence>
<protein>
    <recommendedName>
        <fullName evidence="4">Integral membrane protein</fullName>
    </recommendedName>
</protein>
<dbReference type="AlphaFoldDB" id="A0A2S6ICL0"/>
<organism evidence="2 3">
    <name type="scientific">Kineococcus xinjiangensis</name>
    <dbReference type="NCBI Taxonomy" id="512762"/>
    <lineage>
        <taxon>Bacteria</taxon>
        <taxon>Bacillati</taxon>
        <taxon>Actinomycetota</taxon>
        <taxon>Actinomycetes</taxon>
        <taxon>Kineosporiales</taxon>
        <taxon>Kineosporiaceae</taxon>
        <taxon>Kineococcus</taxon>
    </lineage>
</organism>
<sequence length="501" mass="53244">MTLTEHRAPRTYGNWRKPQTAGLGQLGMIGTGILLAGLIGVIVAMMFGGLMAAGAVAAALVVVLAVLVVRDRHGRNGLQRMGEAAGGRLARARGAHLYRSGPLGNTPWGTYQLPGLAAASQLSEWEDSQRRKFALIFVPQTKHYTVVLAADPDGASLVDPEQIDSWVAHWGGWLNALGSEPGLVAATVTIETAPDTGGRLRREVALNADPNAPEVAQAMLREVIDCYPSGSATVRAWVALTFTDTSPSARRRRDAAEMGRDLAARLPGLTRGLSATGAGAARPVSAQELCEMVRTAYDPDAGRLLDAARATGEVAELEWDNVGPSFAQANRDHYLHDGAVSVTWSMTSAPRGVVQSTVLSRLLAPNAELDRKRVTLLYRPFDPARSARIAEQDKRNADFKVVSSKRPSARAIAAARSAAATAEEEARGSNLVNFGLLVTVTVRDQDRLPEAVAAVDNLSGTARLMLRPVFGSQDSAFAAALPLGLVLPSHLKVPAEIRESL</sequence>
<dbReference type="InterPro" id="IPR049978">
    <property type="entry name" value="SCO6880-like"/>
</dbReference>
<dbReference type="EMBL" id="PTJD01000019">
    <property type="protein sequence ID" value="PPK91939.1"/>
    <property type="molecule type" value="Genomic_DNA"/>
</dbReference>
<dbReference type="Proteomes" id="UP000239485">
    <property type="component" value="Unassembled WGS sequence"/>
</dbReference>
<keyword evidence="1" id="KW-1133">Transmembrane helix</keyword>
<keyword evidence="3" id="KW-1185">Reference proteome</keyword>
<keyword evidence="1" id="KW-0472">Membrane</keyword>
<keyword evidence="1" id="KW-0812">Transmembrane</keyword>
<evidence type="ECO:0000313" key="2">
    <source>
        <dbReference type="EMBL" id="PPK91939.1"/>
    </source>
</evidence>
<reference evidence="2 3" key="1">
    <citation type="submission" date="2018-02" db="EMBL/GenBank/DDBJ databases">
        <title>Genomic Encyclopedia of Archaeal and Bacterial Type Strains, Phase II (KMG-II): from individual species to whole genera.</title>
        <authorList>
            <person name="Goeker M."/>
        </authorList>
    </citation>
    <scope>NUCLEOTIDE SEQUENCE [LARGE SCALE GENOMIC DNA]</scope>
    <source>
        <strain evidence="2 3">DSM 22857</strain>
    </source>
</reference>
<gene>
    <name evidence="2" type="ORF">CLV92_11920</name>
</gene>
<proteinExistence type="predicted"/>
<evidence type="ECO:0000313" key="3">
    <source>
        <dbReference type="Proteomes" id="UP000239485"/>
    </source>
</evidence>
<name>A0A2S6ICL0_9ACTN</name>